<keyword evidence="7" id="KW-0998">Cell outer membrane</keyword>
<protein>
    <recommendedName>
        <fullName evidence="8">TonB-dependent transporter Oar-like beta-barrel domain-containing protein</fullName>
    </recommendedName>
</protein>
<feature type="domain" description="TonB-dependent transporter Oar-like beta-barrel" evidence="8">
    <location>
        <begin position="4"/>
        <end position="572"/>
    </location>
</feature>
<dbReference type="Pfam" id="PF25183">
    <property type="entry name" value="OMP_b-brl_4"/>
    <property type="match status" value="1"/>
</dbReference>
<evidence type="ECO:0000256" key="1">
    <source>
        <dbReference type="ARBA" id="ARBA00004571"/>
    </source>
</evidence>
<dbReference type="InterPro" id="IPR039426">
    <property type="entry name" value="TonB-dep_rcpt-like"/>
</dbReference>
<gene>
    <name evidence="9" type="ORF">CUN48_13305</name>
</gene>
<organism evidence="9 10">
    <name type="scientific">Candidatus Thermofonsia Clade 3 bacterium</name>
    <dbReference type="NCBI Taxonomy" id="2364212"/>
    <lineage>
        <taxon>Bacteria</taxon>
        <taxon>Bacillati</taxon>
        <taxon>Chloroflexota</taxon>
        <taxon>Candidatus Thermofontia</taxon>
        <taxon>Candidatus Thermofonsia Clade 3</taxon>
    </lineage>
</organism>
<feature type="non-terminal residue" evidence="9">
    <location>
        <position position="1"/>
    </location>
</feature>
<dbReference type="AlphaFoldDB" id="A0A2M8Q9T7"/>
<accession>A0A2M8Q9T7</accession>
<dbReference type="InterPro" id="IPR057601">
    <property type="entry name" value="Oar-like_b-barrel"/>
</dbReference>
<evidence type="ECO:0000256" key="7">
    <source>
        <dbReference type="ARBA" id="ARBA00023237"/>
    </source>
</evidence>
<comment type="subcellular location">
    <subcellularLocation>
        <location evidence="1">Cell outer membrane</location>
        <topology evidence="1">Multi-pass membrane protein</topology>
    </subcellularLocation>
</comment>
<keyword evidence="3" id="KW-1134">Transmembrane beta strand</keyword>
<reference evidence="9 10" key="1">
    <citation type="submission" date="2017-11" db="EMBL/GenBank/DDBJ databases">
        <title>Evolution of Phototrophy in the Chloroflexi Phylum Driven by Horizontal Gene Transfer.</title>
        <authorList>
            <person name="Ward L.M."/>
            <person name="Hemp J."/>
            <person name="Shih P.M."/>
            <person name="Mcglynn S.E."/>
            <person name="Fischer W."/>
        </authorList>
    </citation>
    <scope>NUCLEOTIDE SEQUENCE [LARGE SCALE GENOMIC DNA]</scope>
    <source>
        <strain evidence="9">JP3_7</strain>
    </source>
</reference>
<evidence type="ECO:0000256" key="6">
    <source>
        <dbReference type="ARBA" id="ARBA00023136"/>
    </source>
</evidence>
<dbReference type="GO" id="GO:0015344">
    <property type="term" value="F:siderophore uptake transmembrane transporter activity"/>
    <property type="evidence" value="ECO:0007669"/>
    <property type="project" value="TreeGrafter"/>
</dbReference>
<evidence type="ECO:0000259" key="8">
    <source>
        <dbReference type="Pfam" id="PF25183"/>
    </source>
</evidence>
<dbReference type="PANTHER" id="PTHR30069">
    <property type="entry name" value="TONB-DEPENDENT OUTER MEMBRANE RECEPTOR"/>
    <property type="match status" value="1"/>
</dbReference>
<dbReference type="GO" id="GO:0009279">
    <property type="term" value="C:cell outer membrane"/>
    <property type="evidence" value="ECO:0007669"/>
    <property type="project" value="UniProtKB-SubCell"/>
</dbReference>
<evidence type="ECO:0000256" key="3">
    <source>
        <dbReference type="ARBA" id="ARBA00022452"/>
    </source>
</evidence>
<comment type="caution">
    <text evidence="9">The sequence shown here is derived from an EMBL/GenBank/DDBJ whole genome shotgun (WGS) entry which is preliminary data.</text>
</comment>
<dbReference type="InterPro" id="IPR036942">
    <property type="entry name" value="Beta-barrel_TonB_sf"/>
</dbReference>
<keyword evidence="5" id="KW-0732">Signal</keyword>
<proteinExistence type="predicted"/>
<dbReference type="Gene3D" id="2.40.170.20">
    <property type="entry name" value="TonB-dependent receptor, beta-barrel domain"/>
    <property type="match status" value="1"/>
</dbReference>
<name>A0A2M8Q9T7_9CHLR</name>
<dbReference type="PANTHER" id="PTHR30069:SF29">
    <property type="entry name" value="HEMOGLOBIN AND HEMOGLOBIN-HAPTOGLOBIN-BINDING PROTEIN 1-RELATED"/>
    <property type="match status" value="1"/>
</dbReference>
<evidence type="ECO:0000313" key="9">
    <source>
        <dbReference type="EMBL" id="PJF46534.1"/>
    </source>
</evidence>
<feature type="non-terminal residue" evidence="9">
    <location>
        <position position="591"/>
    </location>
</feature>
<dbReference type="GO" id="GO:0044718">
    <property type="term" value="P:siderophore transmembrane transport"/>
    <property type="evidence" value="ECO:0007669"/>
    <property type="project" value="TreeGrafter"/>
</dbReference>
<dbReference type="Proteomes" id="UP000230790">
    <property type="component" value="Unassembled WGS sequence"/>
</dbReference>
<sequence>VGNNGDSSVRTRFARLSHTWLLTPTLVNEARFGYMKDRLYDAVNPKLAPPNGLLGQLTVQGQSNLGVATYLPRVQPTEDRYQFVNNLTWLKGRHTAKFGIDFAHTRDVVDLLNNGRGTYTYATFTDFARDLTNLDGGKRWQRYQQTFGRPKIDFYIRDWNFFAQDQFKMTRRLTLNYGVRYEYAQFYQPDVINPDYPQTGRIREPKKNFAPRVGFAYTLDNSAKTVLRGSYGIFYARMPGALLGNLLQGNGIEQRAITLQNNNPAQLAAGPVFPNYLTGDGSNLPAGTSSMGFADPNLATPYTQMWDFGIEREITRTMGITVSYIASRGVKFFMARDLNIGPTAQTVTYNIFDTAGQIVGTYSTPVYLAANRVDPKYQRINQLENGGRLWYDGLVVQFRRRAGKWMQGNVSYTWSHARDLNQGAANNNLFIATDSLRTLSNGNYAEQKGTSQLDQRHRLVISGVIAPPRIQMTNRFADHLVNGWNLSIISTIASARYATPTLRVVSLPFSGAAFNNTLNGFGGDFRVPFWARTSLPIDSIARLDARLSKNFRINERMSAMFLFEAFNVFNNVYNTSVFTEAFQAQGANIRP</sequence>
<dbReference type="SUPFAM" id="SSF56935">
    <property type="entry name" value="Porins"/>
    <property type="match status" value="1"/>
</dbReference>
<evidence type="ECO:0000313" key="10">
    <source>
        <dbReference type="Proteomes" id="UP000230790"/>
    </source>
</evidence>
<keyword evidence="4" id="KW-0812">Transmembrane</keyword>
<evidence type="ECO:0000256" key="2">
    <source>
        <dbReference type="ARBA" id="ARBA00022448"/>
    </source>
</evidence>
<evidence type="ECO:0000256" key="4">
    <source>
        <dbReference type="ARBA" id="ARBA00022692"/>
    </source>
</evidence>
<keyword evidence="2" id="KW-0813">Transport</keyword>
<evidence type="ECO:0000256" key="5">
    <source>
        <dbReference type="ARBA" id="ARBA00022729"/>
    </source>
</evidence>
<keyword evidence="6" id="KW-0472">Membrane</keyword>
<dbReference type="EMBL" id="PGTN01000155">
    <property type="protein sequence ID" value="PJF46534.1"/>
    <property type="molecule type" value="Genomic_DNA"/>
</dbReference>